<dbReference type="InterPro" id="IPR045340">
    <property type="entry name" value="DUF6533"/>
</dbReference>
<evidence type="ECO:0000256" key="1">
    <source>
        <dbReference type="SAM" id="Phobius"/>
    </source>
</evidence>
<feature type="transmembrane region" description="Helical" evidence="1">
    <location>
        <begin position="165"/>
        <end position="189"/>
    </location>
</feature>
<evidence type="ECO:0000313" key="4">
    <source>
        <dbReference type="Proteomes" id="UP000714275"/>
    </source>
</evidence>
<feature type="transmembrane region" description="Helical" evidence="1">
    <location>
        <begin position="210"/>
        <end position="234"/>
    </location>
</feature>
<sequence>MVPLFDQSDISIGITLQHANYAFPAIACLCVYDFALTLDKDVAFILDAPWRIPKLTYLTCRYLPFALIFTDMFRISQLGLSLKSCTTLFASNSYVGGIVLFCAESLFMRRVLAIMGYRWLMACCNVVLFLVPVVVTLALYNSSSTIIQSPIPKVGSCYSSKQGRIVILAYVLLVIAEIESLGLMLYHSWKLYREQGNSSPLVRVLVRHNIFYFACGLLFSTTVVVIMVVLPASYGDAASDLQFVIHGILVTRMQRELYNTAHTEETSTWNMSLPLVFAPASSEMQPDCRGPSLYPEY</sequence>
<keyword evidence="4" id="KW-1185">Reference proteome</keyword>
<gene>
    <name evidence="3" type="ORF">EV702DRAFT_1090208</name>
</gene>
<feature type="domain" description="DUF6533" evidence="2">
    <location>
        <begin position="21"/>
        <end position="65"/>
    </location>
</feature>
<dbReference type="EMBL" id="JABBWD010000013">
    <property type="protein sequence ID" value="KAG1779111.1"/>
    <property type="molecule type" value="Genomic_DNA"/>
</dbReference>
<name>A0A9P7A0B2_9AGAM</name>
<feature type="transmembrane region" description="Helical" evidence="1">
    <location>
        <begin position="119"/>
        <end position="140"/>
    </location>
</feature>
<proteinExistence type="predicted"/>
<evidence type="ECO:0000313" key="3">
    <source>
        <dbReference type="EMBL" id="KAG1779111.1"/>
    </source>
</evidence>
<keyword evidence="1" id="KW-0472">Membrane</keyword>
<accession>A0A9P7A0B2</accession>
<comment type="caution">
    <text evidence="3">The sequence shown here is derived from an EMBL/GenBank/DDBJ whole genome shotgun (WGS) entry which is preliminary data.</text>
</comment>
<feature type="transmembrane region" description="Helical" evidence="1">
    <location>
        <begin position="20"/>
        <end position="38"/>
    </location>
</feature>
<keyword evidence="1" id="KW-1133">Transmembrane helix</keyword>
<organism evidence="3 4">
    <name type="scientific">Suillus placidus</name>
    <dbReference type="NCBI Taxonomy" id="48579"/>
    <lineage>
        <taxon>Eukaryota</taxon>
        <taxon>Fungi</taxon>
        <taxon>Dikarya</taxon>
        <taxon>Basidiomycota</taxon>
        <taxon>Agaricomycotina</taxon>
        <taxon>Agaricomycetes</taxon>
        <taxon>Agaricomycetidae</taxon>
        <taxon>Boletales</taxon>
        <taxon>Suillineae</taxon>
        <taxon>Suillaceae</taxon>
        <taxon>Suillus</taxon>
    </lineage>
</organism>
<dbReference type="AlphaFoldDB" id="A0A9P7A0B2"/>
<protein>
    <recommendedName>
        <fullName evidence="2">DUF6533 domain-containing protein</fullName>
    </recommendedName>
</protein>
<dbReference type="Pfam" id="PF20151">
    <property type="entry name" value="DUF6533"/>
    <property type="match status" value="1"/>
</dbReference>
<keyword evidence="1" id="KW-0812">Transmembrane</keyword>
<dbReference type="Proteomes" id="UP000714275">
    <property type="component" value="Unassembled WGS sequence"/>
</dbReference>
<reference evidence="3" key="1">
    <citation type="journal article" date="2020" name="New Phytol.">
        <title>Comparative genomics reveals dynamic genome evolution in host specialist ectomycorrhizal fungi.</title>
        <authorList>
            <person name="Lofgren L.A."/>
            <person name="Nguyen N.H."/>
            <person name="Vilgalys R."/>
            <person name="Ruytinx J."/>
            <person name="Liao H.L."/>
            <person name="Branco S."/>
            <person name="Kuo A."/>
            <person name="LaButti K."/>
            <person name="Lipzen A."/>
            <person name="Andreopoulos W."/>
            <person name="Pangilinan J."/>
            <person name="Riley R."/>
            <person name="Hundley H."/>
            <person name="Na H."/>
            <person name="Barry K."/>
            <person name="Grigoriev I.V."/>
            <person name="Stajich J.E."/>
            <person name="Kennedy P.G."/>
        </authorList>
    </citation>
    <scope>NUCLEOTIDE SEQUENCE</scope>
    <source>
        <strain evidence="3">DOB743</strain>
    </source>
</reference>
<dbReference type="OrthoDB" id="3350812at2759"/>
<evidence type="ECO:0000259" key="2">
    <source>
        <dbReference type="Pfam" id="PF20151"/>
    </source>
</evidence>